<dbReference type="EMBL" id="GHBY01000738">
    <property type="protein sequence ID" value="MUP40915.1"/>
    <property type="molecule type" value="Transcribed_RNA"/>
</dbReference>
<dbReference type="AlphaFoldDB" id="A0A646QIJ6"/>
<evidence type="ECO:0000256" key="3">
    <source>
        <dbReference type="ARBA" id="ARBA00022801"/>
    </source>
</evidence>
<feature type="signal peptide" evidence="5">
    <location>
        <begin position="1"/>
        <end position="21"/>
    </location>
</feature>
<dbReference type="InterPro" id="IPR019819">
    <property type="entry name" value="Carboxylesterase_B_CS"/>
</dbReference>
<keyword evidence="3" id="KW-0378">Hydrolase</keyword>
<accession>A0A646QIJ6</accession>
<keyword evidence="4" id="KW-0325">Glycoprotein</keyword>
<dbReference type="GO" id="GO:0003990">
    <property type="term" value="F:acetylcholinesterase activity"/>
    <property type="evidence" value="ECO:0007669"/>
    <property type="project" value="TreeGrafter"/>
</dbReference>
<dbReference type="GO" id="GO:0005886">
    <property type="term" value="C:plasma membrane"/>
    <property type="evidence" value="ECO:0007669"/>
    <property type="project" value="TreeGrafter"/>
</dbReference>
<dbReference type="InterPro" id="IPR050654">
    <property type="entry name" value="AChE-related_enzymes"/>
</dbReference>
<evidence type="ECO:0000313" key="7">
    <source>
        <dbReference type="EMBL" id="MUP40915.1"/>
    </source>
</evidence>
<proteinExistence type="inferred from homology"/>
<dbReference type="SUPFAM" id="SSF53474">
    <property type="entry name" value="alpha/beta-Hydrolases"/>
    <property type="match status" value="1"/>
</dbReference>
<sequence>MITIIATWLSFLLVLPTPTLTVVSRPLSHTSSGVLHGVYETTPTGTLTKFLGIPYARPPVGDLRFKPPAHLGDDKADSAVEASEFKASCMQAVGIADLVYPALRAAEYKFDEDCLFLNVFIPGEFTTENKGLVGNIMKFGKEKILNFGRDTRLPIMIWLPGEGYNFASSSQYDMSSLATEGNVIVVTVNYRVSVFGFLSTGDEEIPGNMGLLDQLAAIRWMKNNADAFGGDPERITIFGRFTGAMSISALLVSPLAMHDGKPLFNRAIIQSGVAAETWTIDSDPSSGFNAVAEKNDCMLPSTQEIVECLRQIPANRLLDVSNYIHSWRLVLNKDTLPDEPLYSINHGDHVPMPVMIGVTNDDGSLCLLTQYFMNRGLYDKIVSDQINEDDFRELAREFLLGYSGITDKDAIDQIVEHYSTSKDKSWRNRYIKMCGDGYFRYKTQGFAEQLAEQGSQVYLYEFSHRPSQSFHPEFIEAAHGDDILFSLGIVRQSNEWTTEENQLSRSMMKAWTNFANTGNPNPMLGSDEEWPAFSSESQMYWDFSIAPGEKVKAMSPTWSNFDLWQNILEAVKKLL</sequence>
<feature type="chain" id="PRO_5024920100" evidence="5">
    <location>
        <begin position="22"/>
        <end position="575"/>
    </location>
</feature>
<keyword evidence="2" id="KW-0719">Serine esterase</keyword>
<organism evidence="7">
    <name type="scientific">Hemiscolopendra marginata</name>
    <dbReference type="NCBI Taxonomy" id="943146"/>
    <lineage>
        <taxon>Eukaryota</taxon>
        <taxon>Metazoa</taxon>
        <taxon>Ecdysozoa</taxon>
        <taxon>Arthropoda</taxon>
        <taxon>Myriapoda</taxon>
        <taxon>Chilopoda</taxon>
        <taxon>Pleurostigmophora</taxon>
        <taxon>Scolopendromorpha</taxon>
        <taxon>Scolopendridae</taxon>
        <taxon>Hemiscolopendra</taxon>
    </lineage>
</organism>
<dbReference type="PANTHER" id="PTHR43918">
    <property type="entry name" value="ACETYLCHOLINESTERASE"/>
    <property type="match status" value="1"/>
</dbReference>
<evidence type="ECO:0000256" key="1">
    <source>
        <dbReference type="ARBA" id="ARBA00005964"/>
    </source>
</evidence>
<dbReference type="PANTHER" id="PTHR43918:SF4">
    <property type="entry name" value="CARBOXYLIC ESTER HYDROLASE"/>
    <property type="match status" value="1"/>
</dbReference>
<comment type="similarity">
    <text evidence="1">Belongs to the type-B carboxylesterase/lipase family.</text>
</comment>
<name>A0A646QIJ6_9MYRI</name>
<keyword evidence="5" id="KW-0732">Signal</keyword>
<dbReference type="GO" id="GO:0019695">
    <property type="term" value="P:choline metabolic process"/>
    <property type="evidence" value="ECO:0007669"/>
    <property type="project" value="TreeGrafter"/>
</dbReference>
<dbReference type="Gene3D" id="3.40.50.1820">
    <property type="entry name" value="alpha/beta hydrolase"/>
    <property type="match status" value="1"/>
</dbReference>
<dbReference type="PROSITE" id="PS00941">
    <property type="entry name" value="CARBOXYLESTERASE_B_2"/>
    <property type="match status" value="1"/>
</dbReference>
<evidence type="ECO:0000256" key="5">
    <source>
        <dbReference type="SAM" id="SignalP"/>
    </source>
</evidence>
<reference evidence="7" key="1">
    <citation type="submission" date="2018-11" db="EMBL/GenBank/DDBJ databases">
        <title>Venom-gland transcriptomics and venom proteomics of the Florida green centipede (Hemiscolopendra marginata) reveal sex-based variation in a centipede venom.</title>
        <authorList>
            <person name="Nystrom G.S."/>
            <person name="Ward M.J."/>
            <person name="Ellsworth S.A."/>
            <person name="Rokyta D.R."/>
        </authorList>
    </citation>
    <scope>NUCLEOTIDE SEQUENCE</scope>
    <source>
        <tissue evidence="7">Venom gland</tissue>
    </source>
</reference>
<evidence type="ECO:0000256" key="2">
    <source>
        <dbReference type="ARBA" id="ARBA00022487"/>
    </source>
</evidence>
<feature type="domain" description="Carboxylesterase type B" evidence="6">
    <location>
        <begin position="27"/>
        <end position="547"/>
    </location>
</feature>
<dbReference type="GO" id="GO:0006581">
    <property type="term" value="P:acetylcholine catabolic process"/>
    <property type="evidence" value="ECO:0007669"/>
    <property type="project" value="TreeGrafter"/>
</dbReference>
<dbReference type="InterPro" id="IPR029058">
    <property type="entry name" value="AB_hydrolase_fold"/>
</dbReference>
<dbReference type="InterPro" id="IPR002018">
    <property type="entry name" value="CarbesteraseB"/>
</dbReference>
<protein>
    <submittedName>
        <fullName evidence="7">Acetylcholinesterase</fullName>
    </submittedName>
</protein>
<dbReference type="GO" id="GO:0005615">
    <property type="term" value="C:extracellular space"/>
    <property type="evidence" value="ECO:0007669"/>
    <property type="project" value="TreeGrafter"/>
</dbReference>
<evidence type="ECO:0000259" key="6">
    <source>
        <dbReference type="Pfam" id="PF00135"/>
    </source>
</evidence>
<dbReference type="Pfam" id="PF00135">
    <property type="entry name" value="COesterase"/>
    <property type="match status" value="1"/>
</dbReference>
<evidence type="ECO:0000256" key="4">
    <source>
        <dbReference type="ARBA" id="ARBA00023180"/>
    </source>
</evidence>